<evidence type="ECO:0000256" key="2">
    <source>
        <dbReference type="SAM" id="Phobius"/>
    </source>
</evidence>
<keyword evidence="2" id="KW-0472">Membrane</keyword>
<name>A0ABR1M3Y7_9PEZI</name>
<keyword evidence="2" id="KW-1133">Transmembrane helix</keyword>
<dbReference type="Proteomes" id="UP001360953">
    <property type="component" value="Unassembled WGS sequence"/>
</dbReference>
<dbReference type="EMBL" id="JBBPEH010000002">
    <property type="protein sequence ID" value="KAK7542308.1"/>
    <property type="molecule type" value="Genomic_DNA"/>
</dbReference>
<evidence type="ECO:0000313" key="3">
    <source>
        <dbReference type="EMBL" id="KAK7542308.1"/>
    </source>
</evidence>
<feature type="transmembrane region" description="Helical" evidence="2">
    <location>
        <begin position="161"/>
        <end position="182"/>
    </location>
</feature>
<keyword evidence="4" id="KW-1185">Reference proteome</keyword>
<dbReference type="GeneID" id="92030854"/>
<comment type="caution">
    <text evidence="3">The sequence shown here is derived from an EMBL/GenBank/DDBJ whole genome shotgun (WGS) entry which is preliminary data.</text>
</comment>
<evidence type="ECO:0000256" key="1">
    <source>
        <dbReference type="SAM" id="MobiDB-lite"/>
    </source>
</evidence>
<gene>
    <name evidence="3" type="ORF">J3D65DRAFT_600071</name>
</gene>
<dbReference type="RefSeq" id="XP_066658601.1">
    <property type="nucleotide sequence ID" value="XM_066797948.1"/>
</dbReference>
<organism evidence="3 4">
    <name type="scientific">Phyllosticta citribraziliensis</name>
    <dbReference type="NCBI Taxonomy" id="989973"/>
    <lineage>
        <taxon>Eukaryota</taxon>
        <taxon>Fungi</taxon>
        <taxon>Dikarya</taxon>
        <taxon>Ascomycota</taxon>
        <taxon>Pezizomycotina</taxon>
        <taxon>Dothideomycetes</taxon>
        <taxon>Dothideomycetes incertae sedis</taxon>
        <taxon>Botryosphaeriales</taxon>
        <taxon>Phyllostictaceae</taxon>
        <taxon>Phyllosticta</taxon>
    </lineage>
</organism>
<evidence type="ECO:0000313" key="4">
    <source>
        <dbReference type="Proteomes" id="UP001360953"/>
    </source>
</evidence>
<feature type="compositionally biased region" description="Low complexity" evidence="1">
    <location>
        <begin position="61"/>
        <end position="81"/>
    </location>
</feature>
<protein>
    <submittedName>
        <fullName evidence="3">Uncharacterized protein</fullName>
    </submittedName>
</protein>
<reference evidence="3 4" key="1">
    <citation type="submission" date="2024-04" db="EMBL/GenBank/DDBJ databases">
        <title>Phyllosticta paracitricarpa is synonymous to the EU quarantine fungus P. citricarpa based on phylogenomic analyses.</title>
        <authorList>
            <consortium name="Lawrence Berkeley National Laboratory"/>
            <person name="Van ingen-buijs V.A."/>
            <person name="Van westerhoven A.C."/>
            <person name="Haridas S."/>
            <person name="Skiadas P."/>
            <person name="Martin F."/>
            <person name="Groenewald J.Z."/>
            <person name="Crous P.W."/>
            <person name="Seidl M.F."/>
        </authorList>
    </citation>
    <scope>NUCLEOTIDE SEQUENCE [LARGE SCALE GENOMIC DNA]</scope>
    <source>
        <strain evidence="3 4">CPC 17464</strain>
    </source>
</reference>
<accession>A0ABR1M3Y7</accession>
<proteinExistence type="predicted"/>
<keyword evidence="2" id="KW-0812">Transmembrane</keyword>
<feature type="region of interest" description="Disordered" evidence="1">
    <location>
        <begin position="55"/>
        <end position="89"/>
    </location>
</feature>
<sequence>MDVIILSVVPIRPVARLSKLNFLLACLRARLTTAKTNTHDTKEKFNHFENARRTKASAQLGRSPGQVSVGVPSVRPSVPSVDRPRSLPRTVTQPHGALAAANVQWNGSSIPTERKGGLRACLRLTHHRTSTFSLVSSAFTSVKLGPLDRAECSNPVSLSPAVMVVVITVIVFAHIIVAPFSFRC</sequence>